<dbReference type="RefSeq" id="WP_068961462.1">
    <property type="nucleotide sequence ID" value="NZ_CALDAO010000114.1"/>
</dbReference>
<keyword evidence="5" id="KW-0998">Cell outer membrane</keyword>
<dbReference type="SUPFAM" id="SSF48452">
    <property type="entry name" value="TPR-like"/>
    <property type="match status" value="1"/>
</dbReference>
<evidence type="ECO:0000259" key="7">
    <source>
        <dbReference type="Pfam" id="PF07980"/>
    </source>
</evidence>
<feature type="signal peptide" evidence="6">
    <location>
        <begin position="1"/>
        <end position="22"/>
    </location>
</feature>
<evidence type="ECO:0000256" key="1">
    <source>
        <dbReference type="ARBA" id="ARBA00004442"/>
    </source>
</evidence>
<dbReference type="GO" id="GO:0009279">
    <property type="term" value="C:cell outer membrane"/>
    <property type="evidence" value="ECO:0007669"/>
    <property type="project" value="UniProtKB-SubCell"/>
</dbReference>
<dbReference type="Gene3D" id="1.25.40.390">
    <property type="match status" value="1"/>
</dbReference>
<dbReference type="PROSITE" id="PS51257">
    <property type="entry name" value="PROKAR_LIPOPROTEIN"/>
    <property type="match status" value="1"/>
</dbReference>
<evidence type="ECO:0000313" key="8">
    <source>
        <dbReference type="EMBL" id="ANU64174.1"/>
    </source>
</evidence>
<keyword evidence="3 6" id="KW-0732">Signal</keyword>
<reference evidence="9" key="1">
    <citation type="submission" date="2016-04" db="EMBL/GenBank/DDBJ databases">
        <title>Complete Genome Sequences of Twelve Strains of a Stable Defined Moderately Diverse Mouse Microbiota 2 (sDMDMm2).</title>
        <authorList>
            <person name="Uchimura Y."/>
            <person name="Wyss M."/>
            <person name="Brugiroux S."/>
            <person name="Limenitakis J.P."/>
            <person name="Stecher B."/>
            <person name="McCoy K.D."/>
            <person name="Macpherson A.J."/>
        </authorList>
    </citation>
    <scope>NUCLEOTIDE SEQUENCE [LARGE SCALE GENOMIC DNA]</scope>
    <source>
        <strain evidence="9">YL27</strain>
    </source>
</reference>
<sequence length="527" mass="58365">MKLNKIKYTVLACAALAVGATSCVGDLDITPKDPSKRTDLTNGLEYYNYFAQIYAGLTIAGVNNNSDISVDDGGAGVYTRQLWNLQELCTDEAFIGKNWNDAGLDELDYCTWSPDNHWLYEAMSRFTFQINLCNEFLRTIDKAASVENPIPADEIALMKREARVVRALAYYHMMDCFGRGPWTTEDSPIGVTPPTETRAQMFPKVVADLEDAINGGIPKASDQVYGRVSREGALMLLAKLYINAEVYTGTPMYDKCAAACQQIVSTINTLVGENDGKEYKYLFCATNDRYARGGEILWAIPQDNSYTQSYGGTTYLGMGAYNANIGADLQKRLGIDGTGWGGPRVRPELGSTITKSDGRWLFWDEGLSNDLSDIGDWGMPGGSGLMCIKYVYTPEENYYNTDGSVKVNTFNSADFPLFRLADTFLMLAECQLKGVSCNGQSYFDRVRARAGLAPAALNADNLLDERMRELYWEGHRRTDLIRFGKFTTANWSWKGGTEFGVGAISADRNLYAIPTQYVSTLGQNPGY</sequence>
<evidence type="ECO:0000256" key="3">
    <source>
        <dbReference type="ARBA" id="ARBA00022729"/>
    </source>
</evidence>
<dbReference type="Gene3D" id="1.10.3780.10">
    <property type="entry name" value="SusD-like"/>
    <property type="match status" value="1"/>
</dbReference>
<protein>
    <submittedName>
        <fullName evidence="8">RagB/SusD family nutrient uptake outer membrane protein</fullName>
    </submittedName>
</protein>
<dbReference type="InterPro" id="IPR011990">
    <property type="entry name" value="TPR-like_helical_dom_sf"/>
</dbReference>
<dbReference type="STRING" id="1796646.A4V02_10945"/>
<dbReference type="Gene3D" id="1.25.40.10">
    <property type="entry name" value="Tetratricopeptide repeat domain"/>
    <property type="match status" value="1"/>
</dbReference>
<comment type="similarity">
    <text evidence="2">Belongs to the SusD family.</text>
</comment>
<gene>
    <name evidence="8" type="ORF">A4V02_10945</name>
</gene>
<evidence type="ECO:0000256" key="4">
    <source>
        <dbReference type="ARBA" id="ARBA00023136"/>
    </source>
</evidence>
<dbReference type="GeneID" id="65537388"/>
<evidence type="ECO:0000256" key="6">
    <source>
        <dbReference type="SAM" id="SignalP"/>
    </source>
</evidence>
<accession>A0A1Z2XH14</accession>
<dbReference type="Proteomes" id="UP000186351">
    <property type="component" value="Chromosome"/>
</dbReference>
<organism evidence="8 9">
    <name type="scientific">Muribaculum intestinale</name>
    <dbReference type="NCBI Taxonomy" id="1796646"/>
    <lineage>
        <taxon>Bacteria</taxon>
        <taxon>Pseudomonadati</taxon>
        <taxon>Bacteroidota</taxon>
        <taxon>Bacteroidia</taxon>
        <taxon>Bacteroidales</taxon>
        <taxon>Muribaculaceae</taxon>
        <taxon>Muribaculum</taxon>
    </lineage>
</organism>
<dbReference type="KEGG" id="pary:A4V02_10945"/>
<keyword evidence="9" id="KW-1185">Reference proteome</keyword>
<dbReference type="EMBL" id="CP015402">
    <property type="protein sequence ID" value="ANU64174.1"/>
    <property type="molecule type" value="Genomic_DNA"/>
</dbReference>
<keyword evidence="4" id="KW-0472">Membrane</keyword>
<dbReference type="Pfam" id="PF07980">
    <property type="entry name" value="SusD_RagB"/>
    <property type="match status" value="1"/>
</dbReference>
<evidence type="ECO:0000256" key="5">
    <source>
        <dbReference type="ARBA" id="ARBA00023237"/>
    </source>
</evidence>
<dbReference type="InterPro" id="IPR012944">
    <property type="entry name" value="SusD_RagB_dom"/>
</dbReference>
<evidence type="ECO:0000313" key="9">
    <source>
        <dbReference type="Proteomes" id="UP000186351"/>
    </source>
</evidence>
<dbReference type="AlphaFoldDB" id="A0A1B1SBH5"/>
<proteinExistence type="inferred from homology"/>
<dbReference type="OrthoDB" id="5694214at2"/>
<accession>A0A1B1SBH5</accession>
<comment type="subcellular location">
    <subcellularLocation>
        <location evidence="1">Cell outer membrane</location>
    </subcellularLocation>
</comment>
<evidence type="ECO:0000256" key="2">
    <source>
        <dbReference type="ARBA" id="ARBA00006275"/>
    </source>
</evidence>
<feature type="domain" description="RagB/SusD" evidence="7">
    <location>
        <begin position="388"/>
        <end position="508"/>
    </location>
</feature>
<feature type="chain" id="PRO_5008529490" evidence="6">
    <location>
        <begin position="23"/>
        <end position="527"/>
    </location>
</feature>
<name>A0A1B1SBH5_9BACT</name>